<proteinExistence type="predicted"/>
<evidence type="ECO:0000313" key="2">
    <source>
        <dbReference type="Proteomes" id="UP001139157"/>
    </source>
</evidence>
<dbReference type="InterPro" id="IPR006764">
    <property type="entry name" value="SAM_dep_MeTrfase_SAV2177_type"/>
</dbReference>
<organism evidence="1 2">
    <name type="scientific">Nocardia pulmonis</name>
    <dbReference type="NCBI Taxonomy" id="2951408"/>
    <lineage>
        <taxon>Bacteria</taxon>
        <taxon>Bacillati</taxon>
        <taxon>Actinomycetota</taxon>
        <taxon>Actinomycetes</taxon>
        <taxon>Mycobacteriales</taxon>
        <taxon>Nocardiaceae</taxon>
        <taxon>Nocardia</taxon>
    </lineage>
</organism>
<keyword evidence="1" id="KW-0808">Transferase</keyword>
<accession>A0A9X2EFB3</accession>
<gene>
    <name evidence="1" type="ORF">NDR86_30980</name>
</gene>
<reference evidence="1" key="1">
    <citation type="submission" date="2022-06" db="EMBL/GenBank/DDBJ databases">
        <title>Novel species in genus nocardia.</title>
        <authorList>
            <person name="Li F."/>
        </authorList>
    </citation>
    <scope>NUCLEOTIDE SEQUENCE</scope>
    <source>
        <strain evidence="1">CDC141</strain>
    </source>
</reference>
<keyword evidence="2" id="KW-1185">Reference proteome</keyword>
<dbReference type="Gene3D" id="3.40.50.150">
    <property type="entry name" value="Vaccinia Virus protein VP39"/>
    <property type="match status" value="1"/>
</dbReference>
<dbReference type="GO" id="GO:0032259">
    <property type="term" value="P:methylation"/>
    <property type="evidence" value="ECO:0007669"/>
    <property type="project" value="UniProtKB-KW"/>
</dbReference>
<name>A0A9X2EFB3_9NOCA</name>
<dbReference type="AlphaFoldDB" id="A0A9X2EFB3"/>
<dbReference type="GO" id="GO:0008168">
    <property type="term" value="F:methyltransferase activity"/>
    <property type="evidence" value="ECO:0007669"/>
    <property type="project" value="UniProtKB-KW"/>
</dbReference>
<keyword evidence="1" id="KW-0489">Methyltransferase</keyword>
<dbReference type="EMBL" id="JAMRXG010000018">
    <property type="protein sequence ID" value="MCM6777918.1"/>
    <property type="molecule type" value="Genomic_DNA"/>
</dbReference>
<dbReference type="SUPFAM" id="SSF53335">
    <property type="entry name" value="S-adenosyl-L-methionine-dependent methyltransferases"/>
    <property type="match status" value="1"/>
</dbReference>
<dbReference type="Pfam" id="PF04672">
    <property type="entry name" value="Methyltransf_19"/>
    <property type="match status" value="1"/>
</dbReference>
<sequence length="264" mass="28538">MRGVPEGVSHDKPNSARIMNYLLGGKDNFTADQEAARTMMEAAPEIRTLAWSSRQFLLEATRCAARAGITQFVDLGAGYPIEPYVHEVAQRQLRASRVASPVRVVAVDYDPVVRAHIAALVAPGSGVVPMLADIRDPDRIISTIRDDILLDLSEPVAVLCVGVLHFVTDNEGPETILATWRKAVAPGSYLAITHASDRTSGDFIAKTAQFAGTGAEVTYRSRDQIRGLMDGWCLLPDVTDLHEWLGVPLSPPALCIDAAIARAQ</sequence>
<comment type="caution">
    <text evidence="1">The sequence shown here is derived from an EMBL/GenBank/DDBJ whole genome shotgun (WGS) entry which is preliminary data.</text>
</comment>
<protein>
    <submittedName>
        <fullName evidence="1">SAM-dependent methyltransferase</fullName>
    </submittedName>
</protein>
<evidence type="ECO:0000313" key="1">
    <source>
        <dbReference type="EMBL" id="MCM6777918.1"/>
    </source>
</evidence>
<dbReference type="PIRSF" id="PIRSF017393">
    <property type="entry name" value="MTase_SAV2177"/>
    <property type="match status" value="1"/>
</dbReference>
<dbReference type="InterPro" id="IPR029063">
    <property type="entry name" value="SAM-dependent_MTases_sf"/>
</dbReference>
<dbReference type="Proteomes" id="UP001139157">
    <property type="component" value="Unassembled WGS sequence"/>
</dbReference>